<dbReference type="PANTHER" id="PTHR12436:SF38">
    <property type="entry name" value="SAC3 DOMAIN-CONTAINING PROTEIN 1"/>
    <property type="match status" value="1"/>
</dbReference>
<feature type="domain" description="SAC3/GANP/THP3 conserved" evidence="1">
    <location>
        <begin position="1"/>
        <end position="287"/>
    </location>
</feature>
<dbReference type="GO" id="GO:0005819">
    <property type="term" value="C:spindle"/>
    <property type="evidence" value="ECO:0007669"/>
    <property type="project" value="TreeGrafter"/>
</dbReference>
<dbReference type="PANTHER" id="PTHR12436">
    <property type="entry name" value="80 KDA MCM3-ASSOCIATED PROTEIN"/>
    <property type="match status" value="1"/>
</dbReference>
<keyword evidence="2" id="KW-1185">Reference proteome</keyword>
<evidence type="ECO:0000313" key="2">
    <source>
        <dbReference type="Proteomes" id="UP000887565"/>
    </source>
</evidence>
<protein>
    <submittedName>
        <fullName evidence="3">SAC3/GANP/THP3 conserved domain-containing protein</fullName>
    </submittedName>
</protein>
<dbReference type="Proteomes" id="UP000887565">
    <property type="component" value="Unplaced"/>
</dbReference>
<dbReference type="InterPro" id="IPR005062">
    <property type="entry name" value="SAC3/GANP/THP3_conserved"/>
</dbReference>
<dbReference type="InterPro" id="IPR045107">
    <property type="entry name" value="SAC3/GANP/THP3"/>
</dbReference>
<dbReference type="Gene3D" id="1.25.40.990">
    <property type="match status" value="1"/>
</dbReference>
<evidence type="ECO:0000259" key="1">
    <source>
        <dbReference type="Pfam" id="PF03399"/>
    </source>
</evidence>
<accession>A0A915HKT0</accession>
<dbReference type="GO" id="GO:0005813">
    <property type="term" value="C:centrosome"/>
    <property type="evidence" value="ECO:0007669"/>
    <property type="project" value="TreeGrafter"/>
</dbReference>
<dbReference type="WBParaSite" id="nRc.2.0.1.t02156-RA">
    <property type="protein sequence ID" value="nRc.2.0.1.t02156-RA"/>
    <property type="gene ID" value="nRc.2.0.1.g02156"/>
</dbReference>
<organism evidence="2 3">
    <name type="scientific">Romanomermis culicivorax</name>
    <name type="common">Nematode worm</name>
    <dbReference type="NCBI Taxonomy" id="13658"/>
    <lineage>
        <taxon>Eukaryota</taxon>
        <taxon>Metazoa</taxon>
        <taxon>Ecdysozoa</taxon>
        <taxon>Nematoda</taxon>
        <taxon>Enoplea</taxon>
        <taxon>Dorylaimia</taxon>
        <taxon>Mermithida</taxon>
        <taxon>Mermithoidea</taxon>
        <taxon>Mermithidae</taxon>
        <taxon>Romanomermis</taxon>
    </lineage>
</organism>
<dbReference type="Pfam" id="PF03399">
    <property type="entry name" value="SAC3_GANP"/>
    <property type="match status" value="1"/>
</dbReference>
<proteinExistence type="predicted"/>
<evidence type="ECO:0000313" key="3">
    <source>
        <dbReference type="WBParaSite" id="nRc.2.0.1.t02156-RA"/>
    </source>
</evidence>
<dbReference type="GO" id="GO:0005634">
    <property type="term" value="C:nucleus"/>
    <property type="evidence" value="ECO:0007669"/>
    <property type="project" value="TreeGrafter"/>
</dbReference>
<dbReference type="GO" id="GO:0051298">
    <property type="term" value="P:centrosome duplication"/>
    <property type="evidence" value="ECO:0007669"/>
    <property type="project" value="TreeGrafter"/>
</dbReference>
<sequence length="329" mass="39134">MCPSEEIEEREKAYLIHNLEAVSIEKRQRFRRPDRKKMVKAYYRPAAGKNSNCPRLLRPFATLLQTTNYLVNLCSTSLDLDQYSWSDIYDFVADRLRSVRQDAIIQRIDASDFRILLEKMLPFYLYWGFLRHNYPSRVSFDVELHKIQTKEVFTSLTDNYSILLHRGSISSPMAAFLPEIYIFNVSSPYFPHLFYERFRPYLKNLCFYRNFDLNFYYEFFRSFRRSPLIMKLVLAQLVPQVRFRAFQCISKAYGSKQNIPLEILCHLLDFGDVESLKSCLKELECEMISSDSVKFVQSNIGSMSEVNFNMPYWHCCKCLRNLMFKDLLM</sequence>
<dbReference type="GO" id="GO:0051225">
    <property type="term" value="P:spindle assembly"/>
    <property type="evidence" value="ECO:0007669"/>
    <property type="project" value="TreeGrafter"/>
</dbReference>
<name>A0A915HKT0_ROMCU</name>
<reference evidence="3" key="1">
    <citation type="submission" date="2022-11" db="UniProtKB">
        <authorList>
            <consortium name="WormBaseParasite"/>
        </authorList>
    </citation>
    <scope>IDENTIFICATION</scope>
</reference>
<dbReference type="AlphaFoldDB" id="A0A915HKT0"/>